<dbReference type="EMBL" id="CP005935">
    <property type="protein sequence ID" value="AHA69957.1"/>
    <property type="molecule type" value="Genomic_DNA"/>
</dbReference>
<dbReference type="RefSeq" id="WP_000532774.1">
    <property type="nucleotide sequence ID" value="NC_022873.1"/>
</dbReference>
<gene>
    <name evidence="2" type="ORF">YBT1518_03690</name>
</gene>
<dbReference type="Proteomes" id="UP000018566">
    <property type="component" value="Chromosome"/>
</dbReference>
<proteinExistence type="predicted"/>
<organism evidence="2 3">
    <name type="scientific">Bacillus thuringiensis YBT-1518</name>
    <dbReference type="NCBI Taxonomy" id="529122"/>
    <lineage>
        <taxon>Bacteria</taxon>
        <taxon>Bacillati</taxon>
        <taxon>Bacillota</taxon>
        <taxon>Bacilli</taxon>
        <taxon>Bacillales</taxon>
        <taxon>Bacillaceae</taxon>
        <taxon>Bacillus</taxon>
        <taxon>Bacillus cereus group</taxon>
    </lineage>
</organism>
<evidence type="ECO:0000256" key="1">
    <source>
        <dbReference type="SAM" id="MobiDB-lite"/>
    </source>
</evidence>
<evidence type="ECO:0000313" key="3">
    <source>
        <dbReference type="Proteomes" id="UP000018566"/>
    </source>
</evidence>
<dbReference type="KEGG" id="bthu:YBT1518_03690"/>
<accession>A0A9W3KBB9</accession>
<evidence type="ECO:0000313" key="2">
    <source>
        <dbReference type="EMBL" id="AHA69957.1"/>
    </source>
</evidence>
<feature type="compositionally biased region" description="Basic and acidic residues" evidence="1">
    <location>
        <begin position="106"/>
        <end position="139"/>
    </location>
</feature>
<dbReference type="AlphaFoldDB" id="A0A9W3KBB9"/>
<sequence length="139" mass="16339">MGRKKGEKRKTDNYSFQAKDPNIRQLLDNQKNINESIRKILLHHINKYGYGEIDQPDVQFQMLQEIYGGGNQNETRGSNSVEPTNRNEITENIIKPAISEPLIEENMDKQKAKNNIDDTNEKIDHRRNKPKFDRNKFKK</sequence>
<feature type="region of interest" description="Disordered" evidence="1">
    <location>
        <begin position="105"/>
        <end position="139"/>
    </location>
</feature>
<protein>
    <submittedName>
        <fullName evidence="2">Uncharacterized protein</fullName>
    </submittedName>
</protein>
<reference evidence="2 3" key="1">
    <citation type="submission" date="2013-05" db="EMBL/GenBank/DDBJ databases">
        <title>Complete genome sequence of Bacillus thuringiensis YBT-1518, a typical strain with high toxicity to nematode.</title>
        <authorList>
            <person name="Wang P."/>
            <person name="Zhang C."/>
            <person name="Guo M."/>
            <person name="Guo S."/>
            <person name="Zhu Y."/>
            <person name="Zheng J."/>
            <person name="Zhu L."/>
            <person name="Ruan L."/>
            <person name="Peng D."/>
            <person name="Sun M."/>
        </authorList>
    </citation>
    <scope>NUCLEOTIDE SEQUENCE [LARGE SCALE GENOMIC DNA]</scope>
    <source>
        <strain evidence="2 3">YBT-1518</strain>
    </source>
</reference>
<name>A0A9W3KBB9_BACTU</name>